<feature type="compositionally biased region" description="Acidic residues" evidence="2">
    <location>
        <begin position="851"/>
        <end position="862"/>
    </location>
</feature>
<dbReference type="OrthoDB" id="5570009at2759"/>
<feature type="compositionally biased region" description="Polar residues" evidence="2">
    <location>
        <begin position="471"/>
        <end position="484"/>
    </location>
</feature>
<sequence length="1132" mass="123742">MIDHLLGRPSTKLKRFQIFSVIFFWLWFLATGKRDGPHPLIRRLSQKFNRFSPWQIVVFSSVGIYAIRHLDSLLGFGAPEPLARMYSRNFYRTTWIVTALDAGFATAMHIRPKWLRDLMSLIFSAYYLVYANEADEKLRKYRAFCTVQMMRTTWEKTTNPYIRAVTWFHRPSLPIARPLLIPRPSIGAHHTRPSKAWLFYAKNERQLRTEEELVLDFCGGGYICMNPQHHEERLRQLAKQMQKPVLAVDYCKAPEYPYPFALEECFDLYRTLHETAGKVIGMSGSPNFRIILSGDSAGGNLATGVVLKIIEYPQTRIQMAYAAQSTSSSSPAAAASALGSASKDVRRPPPLPKPIGVLLSYPSLNFGFSSWMKPEHLRLLRQQSEVNLDNLAQQGSLTTASSSSSIRSQRRRSAVNLAARGQQDRRRSSEAKRAKSKERSRDPRSYHSLTETAELHLDERARYAEVESTSDENSGGTSGYNSDSPYDRIWAESTLTPSWEKSGLPWGQVQRQAQLDQIADREERRAQAKFEKEQKALQEAAQAADARNRDQKRGPFNTRLTVTSMAGYFQDRIISQGMLRAMAILYIGPKRQPDLDHDYFLSPVVAPAHLLAEFPPVLFICGEKDPLCDDTVVMAGRIREAKLAKKAEMERRRAVASARFGEGLRTTPISTPSIPVDPIESETAEDWVQMRIIEGWSHGFLQMSSLMPEAKQVIAFLGTWMSLVFEEYSDKLFEEQEQAELQAQTRAQQDAQRRAGPHAVASPSKLRPTSSASAAPAADVPIRNMPSGSNEPIQTTSSLKPQTATSAAAKGNAARLESGNAARIDINSAVAANGRSTGSLHPGTNVAQDHDADDEDDDEDDGALMVIPKGGRRLSSNRAFSPASGSPRLGTVGSGGVNPSSTTANGGSPARKLRDLAGSPVPAQIELLRAETREMSGDISGSVGVSGGRSGAARVASGASMSDSEAPRGRVASSGSTSVPGRADSDTHLSRPALQQSTGASTSSTPRRSSKNGPTQLDQKYRAMLVEETSLLARRRDDVLFGLENNTTVVNSDDDDDLLAKNAAGSAFTKYGSETMDSVVSRGTLASETDDAEDGTSTAAVDANRPPGIPTHIPSAATASTTPTTTKVGSGA</sequence>
<dbReference type="InterPro" id="IPR029058">
    <property type="entry name" value="AB_hydrolase_fold"/>
</dbReference>
<dbReference type="GO" id="GO:0004806">
    <property type="term" value="F:triacylglycerol lipase activity"/>
    <property type="evidence" value="ECO:0007669"/>
    <property type="project" value="TreeGrafter"/>
</dbReference>
<feature type="domain" description="Alpha/beta hydrolase fold-3" evidence="3">
    <location>
        <begin position="568"/>
        <end position="642"/>
    </location>
</feature>
<dbReference type="GO" id="GO:0005829">
    <property type="term" value="C:cytosol"/>
    <property type="evidence" value="ECO:0007669"/>
    <property type="project" value="TreeGrafter"/>
</dbReference>
<feature type="domain" description="Alpha/beta hydrolase fold-3" evidence="3">
    <location>
        <begin position="215"/>
        <end position="322"/>
    </location>
</feature>
<proteinExistence type="predicted"/>
<gene>
    <name evidence="4" type="ORF">BCV70DRAFT_200708</name>
</gene>
<evidence type="ECO:0000313" key="4">
    <source>
        <dbReference type="EMBL" id="PWY99796.1"/>
    </source>
</evidence>
<dbReference type="Proteomes" id="UP000246740">
    <property type="component" value="Unassembled WGS sequence"/>
</dbReference>
<feature type="compositionally biased region" description="Polar residues" evidence="2">
    <location>
        <begin position="897"/>
        <end position="906"/>
    </location>
</feature>
<name>A0A317XNE7_9BASI</name>
<dbReference type="EMBL" id="KZ819194">
    <property type="protein sequence ID" value="PWY99796.1"/>
    <property type="molecule type" value="Genomic_DNA"/>
</dbReference>
<reference evidence="4 5" key="1">
    <citation type="journal article" date="2018" name="Mol. Biol. Evol.">
        <title>Broad Genomic Sampling Reveals a Smut Pathogenic Ancestry of the Fungal Clade Ustilaginomycotina.</title>
        <authorList>
            <person name="Kijpornyongpan T."/>
            <person name="Mondo S.J."/>
            <person name="Barry K."/>
            <person name="Sandor L."/>
            <person name="Lee J."/>
            <person name="Lipzen A."/>
            <person name="Pangilinan J."/>
            <person name="LaButti K."/>
            <person name="Hainaut M."/>
            <person name="Henrissat B."/>
            <person name="Grigoriev I.V."/>
            <person name="Spatafora J.W."/>
            <person name="Aime M.C."/>
        </authorList>
    </citation>
    <scope>NUCLEOTIDE SEQUENCE [LARGE SCALE GENOMIC DNA]</scope>
    <source>
        <strain evidence="4 5">MCA 3645</strain>
    </source>
</reference>
<organism evidence="4 5">
    <name type="scientific">Testicularia cyperi</name>
    <dbReference type="NCBI Taxonomy" id="1882483"/>
    <lineage>
        <taxon>Eukaryota</taxon>
        <taxon>Fungi</taxon>
        <taxon>Dikarya</taxon>
        <taxon>Basidiomycota</taxon>
        <taxon>Ustilaginomycotina</taxon>
        <taxon>Ustilaginomycetes</taxon>
        <taxon>Ustilaginales</taxon>
        <taxon>Anthracoideaceae</taxon>
        <taxon>Testicularia</taxon>
    </lineage>
</organism>
<keyword evidence="5" id="KW-1185">Reference proteome</keyword>
<protein>
    <submittedName>
        <fullName evidence="4">Alpha/beta-hydrolase</fullName>
    </submittedName>
</protein>
<dbReference type="PANTHER" id="PTHR23025">
    <property type="entry name" value="TRIACYLGLYCEROL LIPASE"/>
    <property type="match status" value="1"/>
</dbReference>
<evidence type="ECO:0000259" key="3">
    <source>
        <dbReference type="Pfam" id="PF07859"/>
    </source>
</evidence>
<dbReference type="GO" id="GO:0004771">
    <property type="term" value="F:sterol ester esterase activity"/>
    <property type="evidence" value="ECO:0007669"/>
    <property type="project" value="TreeGrafter"/>
</dbReference>
<feature type="compositionally biased region" description="Basic and acidic residues" evidence="2">
    <location>
        <begin position="422"/>
        <end position="445"/>
    </location>
</feature>
<dbReference type="InterPro" id="IPR033140">
    <property type="entry name" value="Lipase_GDXG_put_SER_AS"/>
</dbReference>
<dbReference type="AlphaFoldDB" id="A0A317XNE7"/>
<feature type="region of interest" description="Disordered" evidence="2">
    <location>
        <begin position="739"/>
        <end position="812"/>
    </location>
</feature>
<keyword evidence="4" id="KW-0378">Hydrolase</keyword>
<feature type="compositionally biased region" description="Polar residues" evidence="2">
    <location>
        <begin position="993"/>
        <end position="1018"/>
    </location>
</feature>
<feature type="compositionally biased region" description="Basic and acidic residues" evidence="2">
    <location>
        <begin position="453"/>
        <end position="465"/>
    </location>
</feature>
<feature type="compositionally biased region" description="Polar residues" evidence="2">
    <location>
        <begin position="786"/>
        <end position="803"/>
    </location>
</feature>
<dbReference type="GO" id="GO:0019433">
    <property type="term" value="P:triglyceride catabolic process"/>
    <property type="evidence" value="ECO:0007669"/>
    <property type="project" value="TreeGrafter"/>
</dbReference>
<feature type="region of interest" description="Disordered" evidence="2">
    <location>
        <begin position="536"/>
        <end position="556"/>
    </location>
</feature>
<dbReference type="InParanoid" id="A0A317XNE7"/>
<feature type="compositionally biased region" description="Low complexity" evidence="2">
    <location>
        <begin position="951"/>
        <end position="960"/>
    </location>
</feature>
<feature type="active site" evidence="1">
    <location>
        <position position="296"/>
    </location>
</feature>
<dbReference type="SUPFAM" id="SSF53474">
    <property type="entry name" value="alpha/beta-Hydrolases"/>
    <property type="match status" value="1"/>
</dbReference>
<dbReference type="STRING" id="1882483.A0A317XNE7"/>
<dbReference type="Gene3D" id="3.40.50.1820">
    <property type="entry name" value="alpha/beta hydrolase"/>
    <property type="match status" value="2"/>
</dbReference>
<feature type="region of interest" description="Disordered" evidence="2">
    <location>
        <begin position="1084"/>
        <end position="1132"/>
    </location>
</feature>
<accession>A0A317XNE7</accession>
<feature type="compositionally biased region" description="Low complexity" evidence="2">
    <location>
        <begin position="1114"/>
        <end position="1126"/>
    </location>
</feature>
<evidence type="ECO:0000256" key="1">
    <source>
        <dbReference type="PROSITE-ProRule" id="PRU10038"/>
    </source>
</evidence>
<dbReference type="Pfam" id="PF07859">
    <property type="entry name" value="Abhydrolase_3"/>
    <property type="match status" value="2"/>
</dbReference>
<dbReference type="InterPro" id="IPR013094">
    <property type="entry name" value="AB_hydrolase_3"/>
</dbReference>
<feature type="region of interest" description="Disordered" evidence="2">
    <location>
        <begin position="395"/>
        <end position="486"/>
    </location>
</feature>
<dbReference type="PANTHER" id="PTHR23025:SF3">
    <property type="entry name" value="HORMONE-SENSITIVE LIPASE"/>
    <property type="match status" value="1"/>
</dbReference>
<feature type="region of interest" description="Disordered" evidence="2">
    <location>
        <begin position="938"/>
        <end position="1020"/>
    </location>
</feature>
<dbReference type="PROSITE" id="PS01174">
    <property type="entry name" value="LIPASE_GDXG_SER"/>
    <property type="match status" value="1"/>
</dbReference>
<feature type="region of interest" description="Disordered" evidence="2">
    <location>
        <begin position="833"/>
        <end position="918"/>
    </location>
</feature>
<evidence type="ECO:0000313" key="5">
    <source>
        <dbReference type="Proteomes" id="UP000246740"/>
    </source>
</evidence>
<feature type="compositionally biased region" description="Low complexity" evidence="2">
    <location>
        <begin position="739"/>
        <end position="750"/>
    </location>
</feature>
<evidence type="ECO:0000256" key="2">
    <source>
        <dbReference type="SAM" id="MobiDB-lite"/>
    </source>
</evidence>